<keyword evidence="15 20" id="KW-1133">Transmembrane helix</keyword>
<dbReference type="EC" id="2.7.11.1" evidence="5"/>
<evidence type="ECO:0000256" key="19">
    <source>
        <dbReference type="ARBA" id="ARBA00048679"/>
    </source>
</evidence>
<organism evidence="22">
    <name type="scientific">Fagus sylvatica</name>
    <name type="common">Beechnut</name>
    <dbReference type="NCBI Taxonomy" id="28930"/>
    <lineage>
        <taxon>Eukaryota</taxon>
        <taxon>Viridiplantae</taxon>
        <taxon>Streptophyta</taxon>
        <taxon>Embryophyta</taxon>
        <taxon>Tracheophyta</taxon>
        <taxon>Spermatophyta</taxon>
        <taxon>Magnoliopsida</taxon>
        <taxon>eudicotyledons</taxon>
        <taxon>Gunneridae</taxon>
        <taxon>Pentapetalae</taxon>
        <taxon>rosids</taxon>
        <taxon>fabids</taxon>
        <taxon>Fagales</taxon>
        <taxon>Fagaceae</taxon>
        <taxon>Fagus</taxon>
    </lineage>
</organism>
<evidence type="ECO:0000256" key="6">
    <source>
        <dbReference type="ARBA" id="ARBA00022475"/>
    </source>
</evidence>
<accession>A0A2N9J450</accession>
<dbReference type="AlphaFoldDB" id="A0A2N9J450"/>
<evidence type="ECO:0000256" key="7">
    <source>
        <dbReference type="ARBA" id="ARBA00022527"/>
    </source>
</evidence>
<dbReference type="GO" id="GO:0030246">
    <property type="term" value="F:carbohydrate binding"/>
    <property type="evidence" value="ECO:0007669"/>
    <property type="project" value="UniProtKB-KW"/>
</dbReference>
<evidence type="ECO:0000256" key="4">
    <source>
        <dbReference type="ARBA" id="ARBA00010217"/>
    </source>
</evidence>
<keyword evidence="17" id="KW-0675">Receptor</keyword>
<dbReference type="GO" id="GO:0006952">
    <property type="term" value="P:defense response"/>
    <property type="evidence" value="ECO:0007669"/>
    <property type="project" value="UniProtKB-ARBA"/>
</dbReference>
<dbReference type="SUPFAM" id="SSF56112">
    <property type="entry name" value="Protein kinase-like (PK-like)"/>
    <property type="match status" value="1"/>
</dbReference>
<evidence type="ECO:0000313" key="22">
    <source>
        <dbReference type="EMBL" id="SPD31280.1"/>
    </source>
</evidence>
<evidence type="ECO:0000256" key="15">
    <source>
        <dbReference type="ARBA" id="ARBA00022989"/>
    </source>
</evidence>
<proteinExistence type="inferred from homology"/>
<feature type="transmembrane region" description="Helical" evidence="20">
    <location>
        <begin position="294"/>
        <end position="317"/>
    </location>
</feature>
<dbReference type="PROSITE" id="PS50011">
    <property type="entry name" value="PROTEIN_KINASE_DOM"/>
    <property type="match status" value="1"/>
</dbReference>
<keyword evidence="7" id="KW-0723">Serine/threonine-protein kinase</keyword>
<dbReference type="PROSITE" id="PS00108">
    <property type="entry name" value="PROTEIN_KINASE_ST"/>
    <property type="match status" value="1"/>
</dbReference>
<evidence type="ECO:0000256" key="5">
    <source>
        <dbReference type="ARBA" id="ARBA00012513"/>
    </source>
</evidence>
<protein>
    <recommendedName>
        <fullName evidence="5">non-specific serine/threonine protein kinase</fullName>
        <ecNumber evidence="5">2.7.11.1</ecNumber>
    </recommendedName>
</protein>
<keyword evidence="16 20" id="KW-0472">Membrane</keyword>
<evidence type="ECO:0000256" key="11">
    <source>
        <dbReference type="ARBA" id="ARBA00022734"/>
    </source>
</evidence>
<gene>
    <name evidence="22" type="ORF">FSB_LOCUS59162</name>
</gene>
<dbReference type="InterPro" id="IPR011009">
    <property type="entry name" value="Kinase-like_dom_sf"/>
</dbReference>
<comment type="similarity">
    <text evidence="2">Belongs to the leguminous lectin family.</text>
</comment>
<evidence type="ECO:0000259" key="21">
    <source>
        <dbReference type="PROSITE" id="PS50011"/>
    </source>
</evidence>
<dbReference type="InterPro" id="IPR008271">
    <property type="entry name" value="Ser/Thr_kinase_AS"/>
</dbReference>
<dbReference type="Gene3D" id="1.10.510.10">
    <property type="entry name" value="Transferase(Phosphotransferase) domain 1"/>
    <property type="match status" value="1"/>
</dbReference>
<evidence type="ECO:0000256" key="17">
    <source>
        <dbReference type="ARBA" id="ARBA00023170"/>
    </source>
</evidence>
<dbReference type="FunFam" id="2.60.120.200:FF:000096">
    <property type="entry name" value="L-type lectin-domain containing receptor kinase V.9"/>
    <property type="match status" value="1"/>
</dbReference>
<dbReference type="InterPro" id="IPR000719">
    <property type="entry name" value="Prot_kinase_dom"/>
</dbReference>
<evidence type="ECO:0000256" key="16">
    <source>
        <dbReference type="ARBA" id="ARBA00023136"/>
    </source>
</evidence>
<sequence length="677" mass="75640">MDTVLKSPHFLIILYFILQIALIFGQDDQFIYHGFHEANLHLDGIAEIHPNGLLQLTNISNQQVGYAFYPLPIKFNTSSSSSSSSFTQSLSFSTNFVFAIDPQYPGLGAHGIALPITPSLDFSHAVASQYLGLFNASNNGLSTNHILAIELDTVLSPDIKDRDNNHVGIDVNSLNSIELAPATYFSDQEGKNIRLKLVSGNPMHLWIEYDETEKLLNVTLAQTSNPKPNWPLLSRHINLSQIFLESMYVGFSAATGVVASNHYILGWSFNKSGQAQSLDVSKLPPLPQKEKSRLMIMILLIAVAVVLILVIGATFIWRRKKYVKIGKASMILTGTLPSSNIQIAVKKISHDSKQGMKEFVAEIISMGRLRHRNLVQLLGYCRRKGELLLVYDYMPNGSLDKILYGNENPNLNWFQRFRILRGVASGLLYLHEEWEQVVLHRDIKASNVLLDAELNGRLGDFGLAKLYDHDTNPQTTHLVGTVGYLALELFRTGMATTCTDVFAFGAFMLEVACGRRPIEPKGLPEEVILVDWVFECLSKRAILNASDPRLEGNYVVEEMELILKLGLLCSQSTPEARPSMRQVMQFLDGDAHLPALPNDNACFGYFERVESFKNLMSIPSSFGMGSAPSSIFNPHNWSLNYLHIMLWCRPDHGNIVGTKLTSGTHRKLRHILLGQGW</sequence>
<dbReference type="InterPro" id="IPR001245">
    <property type="entry name" value="Ser-Thr/Tyr_kinase_cat_dom"/>
</dbReference>
<feature type="transmembrane region" description="Helical" evidence="20">
    <location>
        <begin position="6"/>
        <end position="25"/>
    </location>
</feature>
<evidence type="ECO:0000256" key="20">
    <source>
        <dbReference type="SAM" id="Phobius"/>
    </source>
</evidence>
<evidence type="ECO:0000256" key="12">
    <source>
        <dbReference type="ARBA" id="ARBA00022741"/>
    </source>
</evidence>
<evidence type="ECO:0000256" key="3">
    <source>
        <dbReference type="ARBA" id="ARBA00008536"/>
    </source>
</evidence>
<comment type="catalytic activity">
    <reaction evidence="18">
        <text>L-threonyl-[protein] + ATP = O-phospho-L-threonyl-[protein] + ADP + H(+)</text>
        <dbReference type="Rhea" id="RHEA:46608"/>
        <dbReference type="Rhea" id="RHEA-COMP:11060"/>
        <dbReference type="Rhea" id="RHEA-COMP:11605"/>
        <dbReference type="ChEBI" id="CHEBI:15378"/>
        <dbReference type="ChEBI" id="CHEBI:30013"/>
        <dbReference type="ChEBI" id="CHEBI:30616"/>
        <dbReference type="ChEBI" id="CHEBI:61977"/>
        <dbReference type="ChEBI" id="CHEBI:456216"/>
        <dbReference type="EC" id="2.7.11.1"/>
    </reaction>
</comment>
<comment type="similarity">
    <text evidence="4">In the C-terminal section; belongs to the protein kinase superfamily. Ser/Thr protein kinase family.</text>
</comment>
<keyword evidence="14" id="KW-0067">ATP-binding</keyword>
<dbReference type="GO" id="GO:0005886">
    <property type="term" value="C:plasma membrane"/>
    <property type="evidence" value="ECO:0007669"/>
    <property type="project" value="UniProtKB-SubCell"/>
</dbReference>
<dbReference type="Pfam" id="PF00139">
    <property type="entry name" value="Lectin_legB"/>
    <property type="match status" value="1"/>
</dbReference>
<dbReference type="GO" id="GO:0005524">
    <property type="term" value="F:ATP binding"/>
    <property type="evidence" value="ECO:0007669"/>
    <property type="project" value="UniProtKB-KW"/>
</dbReference>
<dbReference type="PANTHER" id="PTHR27007">
    <property type="match status" value="1"/>
</dbReference>
<reference evidence="22" key="1">
    <citation type="submission" date="2018-02" db="EMBL/GenBank/DDBJ databases">
        <authorList>
            <person name="Cohen D.B."/>
            <person name="Kent A.D."/>
        </authorList>
    </citation>
    <scope>NUCLEOTIDE SEQUENCE</scope>
</reference>
<dbReference type="Pfam" id="PF07714">
    <property type="entry name" value="PK_Tyr_Ser-Thr"/>
    <property type="match status" value="1"/>
</dbReference>
<evidence type="ECO:0000256" key="1">
    <source>
        <dbReference type="ARBA" id="ARBA00004251"/>
    </source>
</evidence>
<comment type="catalytic activity">
    <reaction evidence="19">
        <text>L-seryl-[protein] + ATP = O-phospho-L-seryl-[protein] + ADP + H(+)</text>
        <dbReference type="Rhea" id="RHEA:17989"/>
        <dbReference type="Rhea" id="RHEA-COMP:9863"/>
        <dbReference type="Rhea" id="RHEA-COMP:11604"/>
        <dbReference type="ChEBI" id="CHEBI:15378"/>
        <dbReference type="ChEBI" id="CHEBI:29999"/>
        <dbReference type="ChEBI" id="CHEBI:30616"/>
        <dbReference type="ChEBI" id="CHEBI:83421"/>
        <dbReference type="ChEBI" id="CHEBI:456216"/>
        <dbReference type="EC" id="2.7.11.1"/>
    </reaction>
</comment>
<dbReference type="Gene3D" id="3.30.200.20">
    <property type="entry name" value="Phosphorylase Kinase, domain 1"/>
    <property type="match status" value="1"/>
</dbReference>
<dbReference type="SMART" id="SM00220">
    <property type="entry name" value="S_TKc"/>
    <property type="match status" value="1"/>
</dbReference>
<keyword evidence="11" id="KW-0430">Lectin</keyword>
<dbReference type="InterPro" id="IPR050528">
    <property type="entry name" value="L-type_Lectin-RKs"/>
</dbReference>
<evidence type="ECO:0000256" key="10">
    <source>
        <dbReference type="ARBA" id="ARBA00022729"/>
    </source>
</evidence>
<dbReference type="CDD" id="cd06899">
    <property type="entry name" value="lectin_legume_LecRK_Arcelin_ConA"/>
    <property type="match status" value="1"/>
</dbReference>
<comment type="subcellular location">
    <subcellularLocation>
        <location evidence="1">Cell membrane</location>
        <topology evidence="1">Single-pass type I membrane protein</topology>
    </subcellularLocation>
</comment>
<dbReference type="InterPro" id="IPR013320">
    <property type="entry name" value="ConA-like_dom_sf"/>
</dbReference>
<dbReference type="GO" id="GO:0004674">
    <property type="term" value="F:protein serine/threonine kinase activity"/>
    <property type="evidence" value="ECO:0007669"/>
    <property type="project" value="UniProtKB-KW"/>
</dbReference>
<comment type="similarity">
    <text evidence="3">In the N-terminal section; belongs to the leguminous lectin family.</text>
</comment>
<keyword evidence="8" id="KW-0808">Transferase</keyword>
<evidence type="ECO:0000256" key="13">
    <source>
        <dbReference type="ARBA" id="ARBA00022777"/>
    </source>
</evidence>
<keyword evidence="9 20" id="KW-0812">Transmembrane</keyword>
<evidence type="ECO:0000256" key="2">
    <source>
        <dbReference type="ARBA" id="ARBA00007606"/>
    </source>
</evidence>
<dbReference type="FunFam" id="1.10.510.10:FF:000108">
    <property type="entry name" value="L-type lectin-domain containing receptor kinase S.4"/>
    <property type="match status" value="1"/>
</dbReference>
<keyword evidence="10" id="KW-0732">Signal</keyword>
<keyword evidence="13" id="KW-0418">Kinase</keyword>
<dbReference type="SUPFAM" id="SSF49899">
    <property type="entry name" value="Concanavalin A-like lectins/glucanases"/>
    <property type="match status" value="1"/>
</dbReference>
<evidence type="ECO:0000256" key="8">
    <source>
        <dbReference type="ARBA" id="ARBA00022679"/>
    </source>
</evidence>
<keyword evidence="6" id="KW-1003">Cell membrane</keyword>
<dbReference type="EMBL" id="OIVN01006353">
    <property type="protein sequence ID" value="SPD31280.1"/>
    <property type="molecule type" value="Genomic_DNA"/>
</dbReference>
<dbReference type="InterPro" id="IPR001220">
    <property type="entry name" value="Legume_lectin_dom"/>
</dbReference>
<name>A0A2N9J450_FAGSY</name>
<evidence type="ECO:0000256" key="18">
    <source>
        <dbReference type="ARBA" id="ARBA00047899"/>
    </source>
</evidence>
<keyword evidence="12" id="KW-0547">Nucleotide-binding</keyword>
<evidence type="ECO:0000256" key="9">
    <source>
        <dbReference type="ARBA" id="ARBA00022692"/>
    </source>
</evidence>
<feature type="domain" description="Protein kinase" evidence="21">
    <location>
        <begin position="317"/>
        <end position="596"/>
    </location>
</feature>
<dbReference type="GO" id="GO:0051707">
    <property type="term" value="P:response to other organism"/>
    <property type="evidence" value="ECO:0007669"/>
    <property type="project" value="UniProtKB-ARBA"/>
</dbReference>
<evidence type="ECO:0000256" key="14">
    <source>
        <dbReference type="ARBA" id="ARBA00022840"/>
    </source>
</evidence>
<dbReference type="Gene3D" id="2.60.120.200">
    <property type="match status" value="1"/>
</dbReference>